<name>A0A6G3TCL5_9ACTN</name>
<keyword evidence="8 11" id="KW-1133">Transmembrane helix</keyword>
<dbReference type="InterPro" id="IPR004840">
    <property type="entry name" value="Amino_acid_permease_CS"/>
</dbReference>
<dbReference type="AlphaFoldDB" id="A0A6G3TCL5"/>
<feature type="transmembrane region" description="Helical" evidence="11">
    <location>
        <begin position="47"/>
        <end position="69"/>
    </location>
</feature>
<dbReference type="Proteomes" id="UP000475666">
    <property type="component" value="Unassembled WGS sequence"/>
</dbReference>
<dbReference type="GO" id="GO:0006865">
    <property type="term" value="P:amino acid transport"/>
    <property type="evidence" value="ECO:0007669"/>
    <property type="project" value="UniProtKB-KW"/>
</dbReference>
<keyword evidence="3" id="KW-0813">Transport</keyword>
<feature type="transmembrane region" description="Helical" evidence="11">
    <location>
        <begin position="157"/>
        <end position="180"/>
    </location>
</feature>
<evidence type="ECO:0000256" key="9">
    <source>
        <dbReference type="ARBA" id="ARBA00023136"/>
    </source>
</evidence>
<dbReference type="Gene3D" id="1.20.1740.10">
    <property type="entry name" value="Amino acid/polyamine transporter I"/>
    <property type="match status" value="1"/>
</dbReference>
<evidence type="ECO:0000313" key="13">
    <source>
        <dbReference type="EMBL" id="NEC34333.1"/>
    </source>
</evidence>
<evidence type="ECO:0000256" key="1">
    <source>
        <dbReference type="ARBA" id="ARBA00004429"/>
    </source>
</evidence>
<feature type="transmembrane region" description="Helical" evidence="11">
    <location>
        <begin position="408"/>
        <end position="430"/>
    </location>
</feature>
<keyword evidence="5" id="KW-0997">Cell inner membrane</keyword>
<feature type="transmembrane region" description="Helical" evidence="11">
    <location>
        <begin position="247"/>
        <end position="268"/>
    </location>
</feature>
<dbReference type="InterPro" id="IPR004841">
    <property type="entry name" value="AA-permease/SLC12A_dom"/>
</dbReference>
<dbReference type="PANTHER" id="PTHR43495:SF4">
    <property type="entry name" value="AROMATIC AMINO ACID TRANSPORT PROTEIN AROP"/>
    <property type="match status" value="1"/>
</dbReference>
<comment type="subcellular location">
    <subcellularLocation>
        <location evidence="1">Cell inner membrane</location>
        <topology evidence="1">Multi-pass membrane protein</topology>
    </subcellularLocation>
</comment>
<proteinExistence type="inferred from homology"/>
<dbReference type="PROSITE" id="PS00218">
    <property type="entry name" value="AMINO_ACID_PERMEASE_1"/>
    <property type="match status" value="1"/>
</dbReference>
<evidence type="ECO:0000259" key="12">
    <source>
        <dbReference type="Pfam" id="PF00324"/>
    </source>
</evidence>
<dbReference type="GO" id="GO:0005886">
    <property type="term" value="C:plasma membrane"/>
    <property type="evidence" value="ECO:0007669"/>
    <property type="project" value="UniProtKB-SubCell"/>
</dbReference>
<gene>
    <name evidence="13" type="ORF">G3I66_14250</name>
</gene>
<evidence type="ECO:0000256" key="4">
    <source>
        <dbReference type="ARBA" id="ARBA00022475"/>
    </source>
</evidence>
<feature type="transmembrane region" description="Helical" evidence="11">
    <location>
        <begin position="123"/>
        <end position="145"/>
    </location>
</feature>
<reference evidence="13 14" key="1">
    <citation type="submission" date="2020-01" db="EMBL/GenBank/DDBJ databases">
        <title>Insect and environment-associated Actinomycetes.</title>
        <authorList>
            <person name="Currrie C."/>
            <person name="Chevrette M."/>
            <person name="Carlson C."/>
            <person name="Stubbendieck R."/>
            <person name="Wendt-Pienkowski E."/>
        </authorList>
    </citation>
    <scope>NUCLEOTIDE SEQUENCE [LARGE SCALE GENOMIC DNA]</scope>
    <source>
        <strain evidence="13 14">SID7739</strain>
    </source>
</reference>
<feature type="transmembrane region" description="Helical" evidence="11">
    <location>
        <begin position="436"/>
        <end position="454"/>
    </location>
</feature>
<dbReference type="Pfam" id="PF00324">
    <property type="entry name" value="AA_permease"/>
    <property type="match status" value="1"/>
</dbReference>
<feature type="transmembrane region" description="Helical" evidence="11">
    <location>
        <begin position="365"/>
        <end position="387"/>
    </location>
</feature>
<comment type="caution">
    <text evidence="13">The sequence shown here is derived from an EMBL/GenBank/DDBJ whole genome shotgun (WGS) entry which is preliminary data.</text>
</comment>
<feature type="transmembrane region" description="Helical" evidence="11">
    <location>
        <begin position="200"/>
        <end position="226"/>
    </location>
</feature>
<feature type="transmembrane region" description="Helical" evidence="11">
    <location>
        <begin position="89"/>
        <end position="111"/>
    </location>
</feature>
<evidence type="ECO:0000256" key="11">
    <source>
        <dbReference type="SAM" id="Phobius"/>
    </source>
</evidence>
<dbReference type="PIRSF" id="PIRSF006060">
    <property type="entry name" value="AA_transporter"/>
    <property type="match status" value="1"/>
</dbReference>
<sequence>MTARAAKDYEKEELKRDLKSRHIQMIAIGGAIGTGLFYGSGSAVATAGPAIIVTYAVASVAIYFVMRALGEMSVAEPVSGAYISYANRYIHRFAGFLNGWNAFIFLLATTAAELNALGHYVQYWFPAVPIWATAAVVVTVMFVVNVVGVKFYGEAEFWFALIKVVAIIALILFGFAMVAFGVGNGGHAIGLGHLHEHGGFLPNGISGAFLAIVMVAFSFGGVENLGIAAGETKDVATTMPKAVNATFWRLMIFYVGAITVLVTVFPWTSLNGSGSPFVTVFARIGVPAAATVMNVVVITAVLSAVNSAVFTNSRTFYNLSLQGNAPKLLGTVNDRNVPSKAVTAVFVTMAAGVLLNLLMPDQVFTVFSSVTVFGLICAWGSIVVSHLRFRRSKVLSGQADNIRYRMPLYPYSNYLALVFIAVVLVCVAILPDTRVSLVVSGVWVLVVLAAYTFYTRDPEGKSADDQPARDPSSPGPTEPLHRAVPGVGHTDQ</sequence>
<evidence type="ECO:0000256" key="8">
    <source>
        <dbReference type="ARBA" id="ARBA00022989"/>
    </source>
</evidence>
<keyword evidence="6 11" id="KW-0812">Transmembrane</keyword>
<feature type="domain" description="Amino acid permease/ SLC12A" evidence="12">
    <location>
        <begin position="22"/>
        <end position="457"/>
    </location>
</feature>
<evidence type="ECO:0000256" key="3">
    <source>
        <dbReference type="ARBA" id="ARBA00022448"/>
    </source>
</evidence>
<feature type="compositionally biased region" description="Basic and acidic residues" evidence="10">
    <location>
        <begin position="457"/>
        <end position="468"/>
    </location>
</feature>
<feature type="transmembrane region" description="Helical" evidence="11">
    <location>
        <begin position="280"/>
        <end position="305"/>
    </location>
</feature>
<accession>A0A6G3TCL5</accession>
<feature type="transmembrane region" description="Helical" evidence="11">
    <location>
        <begin position="341"/>
        <end position="359"/>
    </location>
</feature>
<protein>
    <submittedName>
        <fullName evidence="13">Amino acid permease</fullName>
    </submittedName>
</protein>
<organism evidence="13 14">
    <name type="scientific">Streptomyces rubrogriseus</name>
    <dbReference type="NCBI Taxonomy" id="194673"/>
    <lineage>
        <taxon>Bacteria</taxon>
        <taxon>Bacillati</taxon>
        <taxon>Actinomycetota</taxon>
        <taxon>Actinomycetes</taxon>
        <taxon>Kitasatosporales</taxon>
        <taxon>Streptomycetaceae</taxon>
        <taxon>Streptomyces</taxon>
        <taxon>Streptomyces violaceoruber group</taxon>
    </lineage>
</organism>
<keyword evidence="9 11" id="KW-0472">Membrane</keyword>
<evidence type="ECO:0000256" key="10">
    <source>
        <dbReference type="SAM" id="MobiDB-lite"/>
    </source>
</evidence>
<evidence type="ECO:0000256" key="7">
    <source>
        <dbReference type="ARBA" id="ARBA00022970"/>
    </source>
</evidence>
<evidence type="ECO:0000256" key="2">
    <source>
        <dbReference type="ARBA" id="ARBA00008583"/>
    </source>
</evidence>
<dbReference type="EMBL" id="JAAGMQ010000411">
    <property type="protein sequence ID" value="NEC34333.1"/>
    <property type="molecule type" value="Genomic_DNA"/>
</dbReference>
<dbReference type="PANTHER" id="PTHR43495">
    <property type="entry name" value="GABA PERMEASE"/>
    <property type="match status" value="1"/>
</dbReference>
<dbReference type="FunFam" id="1.20.1740.10:FF:000001">
    <property type="entry name" value="Amino acid permease"/>
    <property type="match status" value="1"/>
</dbReference>
<dbReference type="RefSeq" id="WP_164274287.1">
    <property type="nucleotide sequence ID" value="NZ_JAAGMQ010000411.1"/>
</dbReference>
<evidence type="ECO:0000256" key="6">
    <source>
        <dbReference type="ARBA" id="ARBA00022692"/>
    </source>
</evidence>
<dbReference type="GO" id="GO:0055085">
    <property type="term" value="P:transmembrane transport"/>
    <property type="evidence" value="ECO:0007669"/>
    <property type="project" value="InterPro"/>
</dbReference>
<keyword evidence="4" id="KW-1003">Cell membrane</keyword>
<keyword evidence="7" id="KW-0029">Amino-acid transport</keyword>
<feature type="region of interest" description="Disordered" evidence="10">
    <location>
        <begin position="457"/>
        <end position="492"/>
    </location>
</feature>
<feature type="transmembrane region" description="Helical" evidence="11">
    <location>
        <begin position="21"/>
        <end position="41"/>
    </location>
</feature>
<comment type="similarity">
    <text evidence="2">Belongs to the amino acid-polyamine-organocation (APC) superfamily. Amino acid transporter (AAT) (TC 2.A.3.1) family.</text>
</comment>
<evidence type="ECO:0000313" key="14">
    <source>
        <dbReference type="Proteomes" id="UP000475666"/>
    </source>
</evidence>
<evidence type="ECO:0000256" key="5">
    <source>
        <dbReference type="ARBA" id="ARBA00022519"/>
    </source>
</evidence>